<dbReference type="SUPFAM" id="SSF63380">
    <property type="entry name" value="Riboflavin synthase domain-like"/>
    <property type="match status" value="1"/>
</dbReference>
<feature type="domain" description="FAD-binding FR-type" evidence="1">
    <location>
        <begin position="10"/>
        <end position="143"/>
    </location>
</feature>
<sequence>MAFSDARKTRGLYRAEVLRRESVTPHMTRVTFRGDELRALPQHGFDQWFRLFLPREDGTTDFDAVPEGFGMAGYLKYMMANAHTRPLFRNYTVRTHRPDVGELDVDFVAHGDGGIAGPWAQRAEPGERVVLLDQGRGFEVQPDAASHLLVGDESALPAVLGILRDLPRDATGVALIEIPDAADAQHVEAPAGFEVRWLPRPDPHSQPGVLALRELEAFAPLDPASLSAYLAGEQSLVAAGRRHLVGIGVPKQRIVFTGYWRVGRAG</sequence>
<name>A0A4Y9FU34_9MICO</name>
<dbReference type="Proteomes" id="UP000298358">
    <property type="component" value="Unassembled WGS sequence"/>
</dbReference>
<dbReference type="InterPro" id="IPR039374">
    <property type="entry name" value="SIP_fam"/>
</dbReference>
<organism evidence="2 3">
    <name type="scientific">Microbacterium paludicola</name>
    <dbReference type="NCBI Taxonomy" id="300019"/>
    <lineage>
        <taxon>Bacteria</taxon>
        <taxon>Bacillati</taxon>
        <taxon>Actinomycetota</taxon>
        <taxon>Actinomycetes</taxon>
        <taxon>Micrococcales</taxon>
        <taxon>Microbacteriaceae</taxon>
        <taxon>Microbacterium</taxon>
    </lineage>
</organism>
<dbReference type="InterPro" id="IPR039261">
    <property type="entry name" value="FNR_nucleotide-bd"/>
</dbReference>
<dbReference type="CDD" id="cd06193">
    <property type="entry name" value="siderophore_interacting"/>
    <property type="match status" value="1"/>
</dbReference>
<reference evidence="2 3" key="1">
    <citation type="submission" date="2019-03" db="EMBL/GenBank/DDBJ databases">
        <title>Diversity of the mouse oral microbiome.</title>
        <authorList>
            <person name="Joseph S."/>
            <person name="Aduse-Opoku J."/>
            <person name="Curtis M."/>
            <person name="Wade W."/>
            <person name="Hashim A."/>
        </authorList>
    </citation>
    <scope>NUCLEOTIDE SEQUENCE [LARGE SCALE GENOMIC DNA]</scope>
    <source>
        <strain evidence="2 3">P1012</strain>
    </source>
</reference>
<dbReference type="InterPro" id="IPR013113">
    <property type="entry name" value="SIP_FAD-bd"/>
</dbReference>
<evidence type="ECO:0000313" key="3">
    <source>
        <dbReference type="Proteomes" id="UP000298358"/>
    </source>
</evidence>
<dbReference type="Gene3D" id="3.40.50.80">
    <property type="entry name" value="Nucleotide-binding domain of ferredoxin-NADP reductase (FNR) module"/>
    <property type="match status" value="1"/>
</dbReference>
<dbReference type="EMBL" id="SPQB01000038">
    <property type="protein sequence ID" value="TFU32003.1"/>
    <property type="molecule type" value="Genomic_DNA"/>
</dbReference>
<dbReference type="PANTHER" id="PTHR30157:SF0">
    <property type="entry name" value="NADPH-DEPENDENT FERRIC-CHELATE REDUCTASE"/>
    <property type="match status" value="1"/>
</dbReference>
<comment type="caution">
    <text evidence="2">The sequence shown here is derived from an EMBL/GenBank/DDBJ whole genome shotgun (WGS) entry which is preliminary data.</text>
</comment>
<proteinExistence type="predicted"/>
<dbReference type="PANTHER" id="PTHR30157">
    <property type="entry name" value="FERRIC REDUCTASE, NADPH-DEPENDENT"/>
    <property type="match status" value="1"/>
</dbReference>
<dbReference type="RefSeq" id="WP_135115189.1">
    <property type="nucleotide sequence ID" value="NZ_BAAANG010000035.1"/>
</dbReference>
<keyword evidence="3" id="KW-1185">Reference proteome</keyword>
<dbReference type="PROSITE" id="PS51384">
    <property type="entry name" value="FAD_FR"/>
    <property type="match status" value="1"/>
</dbReference>
<evidence type="ECO:0000313" key="2">
    <source>
        <dbReference type="EMBL" id="TFU32003.1"/>
    </source>
</evidence>
<dbReference type="InterPro" id="IPR007037">
    <property type="entry name" value="SIP_rossman_dom"/>
</dbReference>
<dbReference type="Pfam" id="PF04954">
    <property type="entry name" value="SIP"/>
    <property type="match status" value="1"/>
</dbReference>
<gene>
    <name evidence="2" type="ORF">E4U02_12590</name>
</gene>
<accession>A0A4Y9FU34</accession>
<dbReference type="Pfam" id="PF08021">
    <property type="entry name" value="FAD_binding_9"/>
    <property type="match status" value="1"/>
</dbReference>
<protein>
    <submittedName>
        <fullName evidence="2">Siderophore-interacting protein</fullName>
    </submittedName>
</protein>
<dbReference type="AlphaFoldDB" id="A0A4Y9FU34"/>
<dbReference type="InterPro" id="IPR017938">
    <property type="entry name" value="Riboflavin_synthase-like_b-brl"/>
</dbReference>
<dbReference type="Gene3D" id="2.40.30.10">
    <property type="entry name" value="Translation factors"/>
    <property type="match status" value="1"/>
</dbReference>
<dbReference type="OrthoDB" id="3291337at2"/>
<evidence type="ECO:0000259" key="1">
    <source>
        <dbReference type="PROSITE" id="PS51384"/>
    </source>
</evidence>
<dbReference type="GO" id="GO:0016491">
    <property type="term" value="F:oxidoreductase activity"/>
    <property type="evidence" value="ECO:0007669"/>
    <property type="project" value="InterPro"/>
</dbReference>
<dbReference type="InterPro" id="IPR017927">
    <property type="entry name" value="FAD-bd_FR_type"/>
</dbReference>